<evidence type="ECO:0000256" key="1">
    <source>
        <dbReference type="SAM" id="MobiDB-lite"/>
    </source>
</evidence>
<reference evidence="2 3" key="1">
    <citation type="submission" date="2024-05" db="EMBL/GenBank/DDBJ databases">
        <authorList>
            <person name="Liu Q."/>
            <person name="Xin Y.-H."/>
        </authorList>
    </citation>
    <scope>NUCLEOTIDE SEQUENCE [LARGE SCALE GENOMIC DNA]</scope>
    <source>
        <strain evidence="2 3">CGMCC 1.10181</strain>
    </source>
</reference>
<proteinExistence type="predicted"/>
<evidence type="ECO:0000313" key="2">
    <source>
        <dbReference type="EMBL" id="MEN2791012.1"/>
    </source>
</evidence>
<dbReference type="Proteomes" id="UP001419910">
    <property type="component" value="Unassembled WGS sequence"/>
</dbReference>
<dbReference type="EMBL" id="JBDIME010000013">
    <property type="protein sequence ID" value="MEN2791012.1"/>
    <property type="molecule type" value="Genomic_DNA"/>
</dbReference>
<dbReference type="RefSeq" id="WP_343892915.1">
    <property type="nucleotide sequence ID" value="NZ_BAAAEH010000065.1"/>
</dbReference>
<evidence type="ECO:0008006" key="4">
    <source>
        <dbReference type="Google" id="ProtNLM"/>
    </source>
</evidence>
<keyword evidence="3" id="KW-1185">Reference proteome</keyword>
<accession>A0ABU9Y5J0</accession>
<feature type="region of interest" description="Disordered" evidence="1">
    <location>
        <begin position="1"/>
        <end position="25"/>
    </location>
</feature>
<gene>
    <name evidence="2" type="ORF">ABC974_15330</name>
</gene>
<comment type="caution">
    <text evidence="2">The sequence shown here is derived from an EMBL/GenBank/DDBJ whole genome shotgun (WGS) entry which is preliminary data.</text>
</comment>
<name>A0ABU9Y5J0_9SPHN</name>
<protein>
    <recommendedName>
        <fullName evidence="4">Lipoprotein</fullName>
    </recommendedName>
</protein>
<organism evidence="2 3">
    <name type="scientific">Sphingomonas oligophenolica</name>
    <dbReference type="NCBI Taxonomy" id="301154"/>
    <lineage>
        <taxon>Bacteria</taxon>
        <taxon>Pseudomonadati</taxon>
        <taxon>Pseudomonadota</taxon>
        <taxon>Alphaproteobacteria</taxon>
        <taxon>Sphingomonadales</taxon>
        <taxon>Sphingomonadaceae</taxon>
        <taxon>Sphingomonas</taxon>
    </lineage>
</organism>
<evidence type="ECO:0000313" key="3">
    <source>
        <dbReference type="Proteomes" id="UP001419910"/>
    </source>
</evidence>
<sequence length="159" mass="16529">MAPGKGAVRSQPATARSPVESRHSARRSIGAGAASLLFLLAGCSEAKTDHATLAKVEAEQRAAVESGDSIICARQGSSDFARVCTVERAQGADGLILTVRHPDGAFHRLLVTKDGRGVIAADGAEKAVVTILDKDSIEVALGGDRYRLPATVRGRTPKS</sequence>